<dbReference type="GO" id="GO:0016614">
    <property type="term" value="F:oxidoreductase activity, acting on CH-OH group of donors"/>
    <property type="evidence" value="ECO:0007669"/>
    <property type="project" value="InterPro"/>
</dbReference>
<proteinExistence type="inferred from homology"/>
<sequence length="658" mass="73422">MWPLTDSYPELSAADVDGKTFDYIIVGGGTSGCVLAHRLSEDPSVSVLVLEKGAVNDNFLSRNPLMSQNFRFPFLQSVQRLSEPIPQFRGRRAQLWTAEAVGGASRINGQLLTRGVPGGYNQWAADFGLSEWSWDKVEPYFRKSENCVGHPLAKHRGHEGRIENRPPMSVLPCIPFVDKAAQAVGCPFIGDGNDPTASAQGCVQLCQTIDSKGWRLSSYRAWLNGRIANERRAHLSVCTRVVASKLLVDQGSSQVKGVQIRPVAGAVGKMREWYTVQARREVIVCSGTICTPQLLMLSGIGPRDQIEPLGISVVKELPAVGKNLSDHTSVPVMMELPRNHTLHFLENALTALWLFVVYLFTGKGPFAETSTPRSVFVRSGAVDDQTMSVKTRDEAGNDTMDASLPRNIPDIEIMIIPINTFNEPVPGKSLFSWYATSVQPFSRGRVELVSTDPQVHPRVHYPMLTDERDFVPMRKATRFAMRLAEEFSKTEYPHPSPMTFSPGIDLEYLDSVISVKNRDWRDWNKQPDVGDEKIVPIPGSSRFAGEKSKPEQDAITKKLQKQVEKINWRTVSDEEIDEYAKRVCISALHFSSTCRMALDDKTGVVDQRLKVHGFQNLRIADASVFPLIPSAHTMAPTIMVAERCADFIKRDWAERKQK</sequence>
<dbReference type="Proteomes" id="UP001283341">
    <property type="component" value="Unassembled WGS sequence"/>
</dbReference>
<reference evidence="5" key="1">
    <citation type="journal article" date="2023" name="Mol. Phylogenet. Evol.">
        <title>Genome-scale phylogeny and comparative genomics of the fungal order Sordariales.</title>
        <authorList>
            <person name="Hensen N."/>
            <person name="Bonometti L."/>
            <person name="Westerberg I."/>
            <person name="Brannstrom I.O."/>
            <person name="Guillou S."/>
            <person name="Cros-Aarteil S."/>
            <person name="Calhoun S."/>
            <person name="Haridas S."/>
            <person name="Kuo A."/>
            <person name="Mondo S."/>
            <person name="Pangilinan J."/>
            <person name="Riley R."/>
            <person name="LaButti K."/>
            <person name="Andreopoulos B."/>
            <person name="Lipzen A."/>
            <person name="Chen C."/>
            <person name="Yan M."/>
            <person name="Daum C."/>
            <person name="Ng V."/>
            <person name="Clum A."/>
            <person name="Steindorff A."/>
            <person name="Ohm R.A."/>
            <person name="Martin F."/>
            <person name="Silar P."/>
            <person name="Natvig D.O."/>
            <person name="Lalanne C."/>
            <person name="Gautier V."/>
            <person name="Ament-Velasquez S.L."/>
            <person name="Kruys A."/>
            <person name="Hutchinson M.I."/>
            <person name="Powell A.J."/>
            <person name="Barry K."/>
            <person name="Miller A.N."/>
            <person name="Grigoriev I.V."/>
            <person name="Debuchy R."/>
            <person name="Gladieux P."/>
            <person name="Hiltunen Thoren M."/>
            <person name="Johannesson H."/>
        </authorList>
    </citation>
    <scope>NUCLEOTIDE SEQUENCE</scope>
    <source>
        <strain evidence="5">CBS 118394</strain>
    </source>
</reference>
<dbReference type="Gene3D" id="3.50.50.60">
    <property type="entry name" value="FAD/NAD(P)-binding domain"/>
    <property type="match status" value="2"/>
</dbReference>
<feature type="active site" description="Proton acceptor" evidence="2">
    <location>
        <position position="632"/>
    </location>
</feature>
<dbReference type="Gene3D" id="3.30.560.10">
    <property type="entry name" value="Glucose Oxidase, domain 3"/>
    <property type="match status" value="2"/>
</dbReference>
<feature type="binding site" evidence="3">
    <location>
        <begin position="30"/>
        <end position="31"/>
    </location>
    <ligand>
        <name>FAD</name>
        <dbReference type="ChEBI" id="CHEBI:57692"/>
    </ligand>
</feature>
<evidence type="ECO:0000313" key="6">
    <source>
        <dbReference type="Proteomes" id="UP001283341"/>
    </source>
</evidence>
<dbReference type="SUPFAM" id="SSF54373">
    <property type="entry name" value="FAD-linked reductases, C-terminal domain"/>
    <property type="match status" value="1"/>
</dbReference>
<dbReference type="Pfam" id="PF05199">
    <property type="entry name" value="GMC_oxred_C"/>
    <property type="match status" value="1"/>
</dbReference>
<evidence type="ECO:0000256" key="2">
    <source>
        <dbReference type="PIRSR" id="PIRSR000137-1"/>
    </source>
</evidence>
<accession>A0AAE0I181</accession>
<evidence type="ECO:0000313" key="5">
    <source>
        <dbReference type="EMBL" id="KAK3315711.1"/>
    </source>
</evidence>
<dbReference type="PANTHER" id="PTHR11552:SF219">
    <property type="entry name" value="GLUCOSE-METHANOL-CHOLINE OXIDOREDUCTASE N-TERMINAL DOMAIN-CONTAINING PROTEIN"/>
    <property type="match status" value="1"/>
</dbReference>
<comment type="cofactor">
    <cofactor evidence="3">
        <name>FAD</name>
        <dbReference type="ChEBI" id="CHEBI:57692"/>
    </cofactor>
</comment>
<dbReference type="PROSITE" id="PS00624">
    <property type="entry name" value="GMC_OXRED_2"/>
    <property type="match status" value="1"/>
</dbReference>
<gene>
    <name evidence="5" type="ORF">B0H66DRAFT_498729</name>
</gene>
<comment type="caution">
    <text evidence="5">The sequence shown here is derived from an EMBL/GenBank/DDBJ whole genome shotgun (WGS) entry which is preliminary data.</text>
</comment>
<dbReference type="EMBL" id="JAUEDM010000005">
    <property type="protein sequence ID" value="KAK3315711.1"/>
    <property type="molecule type" value="Genomic_DNA"/>
</dbReference>
<feature type="domain" description="Glucose-methanol-choline oxidoreductase N-terminal" evidence="4">
    <location>
        <begin position="287"/>
        <end position="301"/>
    </location>
</feature>
<keyword evidence="6" id="KW-1185">Reference proteome</keyword>
<evidence type="ECO:0000259" key="4">
    <source>
        <dbReference type="PROSITE" id="PS00624"/>
    </source>
</evidence>
<evidence type="ECO:0000256" key="3">
    <source>
        <dbReference type="PIRSR" id="PIRSR000137-2"/>
    </source>
</evidence>
<dbReference type="InterPro" id="IPR036188">
    <property type="entry name" value="FAD/NAD-bd_sf"/>
</dbReference>
<dbReference type="InterPro" id="IPR012132">
    <property type="entry name" value="GMC_OxRdtase"/>
</dbReference>
<dbReference type="PIRSF" id="PIRSF000137">
    <property type="entry name" value="Alcohol_oxidase"/>
    <property type="match status" value="1"/>
</dbReference>
<reference evidence="5" key="2">
    <citation type="submission" date="2023-06" db="EMBL/GenBank/DDBJ databases">
        <authorList>
            <consortium name="Lawrence Berkeley National Laboratory"/>
            <person name="Haridas S."/>
            <person name="Hensen N."/>
            <person name="Bonometti L."/>
            <person name="Westerberg I."/>
            <person name="Brannstrom I.O."/>
            <person name="Guillou S."/>
            <person name="Cros-Aarteil S."/>
            <person name="Calhoun S."/>
            <person name="Kuo A."/>
            <person name="Mondo S."/>
            <person name="Pangilinan J."/>
            <person name="Riley R."/>
            <person name="Labutti K."/>
            <person name="Andreopoulos B."/>
            <person name="Lipzen A."/>
            <person name="Chen C."/>
            <person name="Yanf M."/>
            <person name="Daum C."/>
            <person name="Ng V."/>
            <person name="Clum A."/>
            <person name="Steindorff A."/>
            <person name="Ohm R."/>
            <person name="Martin F."/>
            <person name="Silar P."/>
            <person name="Natvig D."/>
            <person name="Lalanne C."/>
            <person name="Gautier V."/>
            <person name="Ament-Velasquez S.L."/>
            <person name="Kruys A."/>
            <person name="Hutchinson M.I."/>
            <person name="Powell A.J."/>
            <person name="Barry K."/>
            <person name="Miller A.N."/>
            <person name="Grigoriev I.V."/>
            <person name="Debuchy R."/>
            <person name="Gladieux P."/>
            <person name="Thoren M.H."/>
            <person name="Johannesson H."/>
        </authorList>
    </citation>
    <scope>NUCLEOTIDE SEQUENCE</scope>
    <source>
        <strain evidence="5">CBS 118394</strain>
    </source>
</reference>
<protein>
    <recommendedName>
        <fullName evidence="4">Glucose-methanol-choline oxidoreductase N-terminal domain-containing protein</fullName>
    </recommendedName>
</protein>
<keyword evidence="3" id="KW-0285">Flavoprotein</keyword>
<dbReference type="AlphaFoldDB" id="A0AAE0I181"/>
<organism evidence="5 6">
    <name type="scientific">Apodospora peruviana</name>
    <dbReference type="NCBI Taxonomy" id="516989"/>
    <lineage>
        <taxon>Eukaryota</taxon>
        <taxon>Fungi</taxon>
        <taxon>Dikarya</taxon>
        <taxon>Ascomycota</taxon>
        <taxon>Pezizomycotina</taxon>
        <taxon>Sordariomycetes</taxon>
        <taxon>Sordariomycetidae</taxon>
        <taxon>Sordariales</taxon>
        <taxon>Lasiosphaeriaceae</taxon>
        <taxon>Apodospora</taxon>
    </lineage>
</organism>
<dbReference type="InterPro" id="IPR000172">
    <property type="entry name" value="GMC_OxRdtase_N"/>
</dbReference>
<dbReference type="GO" id="GO:0050660">
    <property type="term" value="F:flavin adenine dinucleotide binding"/>
    <property type="evidence" value="ECO:0007669"/>
    <property type="project" value="InterPro"/>
</dbReference>
<keyword evidence="3" id="KW-0274">FAD</keyword>
<dbReference type="PANTHER" id="PTHR11552">
    <property type="entry name" value="GLUCOSE-METHANOL-CHOLINE GMC OXIDOREDUCTASE"/>
    <property type="match status" value="1"/>
</dbReference>
<dbReference type="InterPro" id="IPR007867">
    <property type="entry name" value="GMC_OxRtase_C"/>
</dbReference>
<dbReference type="SUPFAM" id="SSF51905">
    <property type="entry name" value="FAD/NAD(P)-binding domain"/>
    <property type="match status" value="1"/>
</dbReference>
<evidence type="ECO:0000256" key="1">
    <source>
        <dbReference type="ARBA" id="ARBA00010790"/>
    </source>
</evidence>
<feature type="active site" description="Proton donor" evidence="2">
    <location>
        <position position="589"/>
    </location>
</feature>
<dbReference type="Pfam" id="PF00732">
    <property type="entry name" value="GMC_oxred_N"/>
    <property type="match status" value="1"/>
</dbReference>
<comment type="similarity">
    <text evidence="1">Belongs to the GMC oxidoreductase family.</text>
</comment>
<name>A0AAE0I181_9PEZI</name>